<gene>
    <name evidence="9" type="primary">bmpA_1</name>
    <name evidence="9" type="ORF">Asi03nite_30360</name>
</gene>
<keyword evidence="4 7" id="KW-0732">Signal</keyword>
<feature type="signal peptide" evidence="7">
    <location>
        <begin position="1"/>
        <end position="24"/>
    </location>
</feature>
<evidence type="ECO:0000256" key="4">
    <source>
        <dbReference type="ARBA" id="ARBA00022729"/>
    </source>
</evidence>
<evidence type="ECO:0000256" key="1">
    <source>
        <dbReference type="ARBA" id="ARBA00004193"/>
    </source>
</evidence>
<feature type="domain" description="ABC transporter substrate-binding protein PnrA-like" evidence="8">
    <location>
        <begin position="48"/>
        <end position="345"/>
    </location>
</feature>
<evidence type="ECO:0000256" key="5">
    <source>
        <dbReference type="ARBA" id="ARBA00023136"/>
    </source>
</evidence>
<keyword evidence="5" id="KW-0472">Membrane</keyword>
<dbReference type="PANTHER" id="PTHR34296">
    <property type="entry name" value="TRANSCRIPTIONAL ACTIVATOR PROTEIN MED"/>
    <property type="match status" value="1"/>
</dbReference>
<dbReference type="GO" id="GO:0005886">
    <property type="term" value="C:plasma membrane"/>
    <property type="evidence" value="ECO:0007669"/>
    <property type="project" value="UniProtKB-SubCell"/>
</dbReference>
<evidence type="ECO:0000256" key="6">
    <source>
        <dbReference type="ARBA" id="ARBA00023288"/>
    </source>
</evidence>
<evidence type="ECO:0000256" key="7">
    <source>
        <dbReference type="SAM" id="SignalP"/>
    </source>
</evidence>
<keyword evidence="10" id="KW-1185">Reference proteome</keyword>
<feature type="chain" id="PRO_5039586583" evidence="7">
    <location>
        <begin position="25"/>
        <end position="347"/>
    </location>
</feature>
<protein>
    <submittedName>
        <fullName evidence="9">BMP family ABC transporter substrate-binding protein</fullName>
    </submittedName>
</protein>
<sequence length="347" mass="35523">MNKRFGAGLLAAALTVLLTGCSAATVPVAPADTSGLGRETVHVGIAYDSAGRGDKSFNDAAAAGVDRAKEELLIEASETKTEAETDDARAAALRGLAAGGSNPVIAVGFLYAKAVGAVAKEFPDTLFAIIDDDSVTADNVVSLLFSEEQGSYLVGVAAALATRKNRVGFVGGVDVPLIHKFAAGYAAGVHSVDPGIRVDVRYLTRPPDFGGFSAPAKGKSAAAGLIADGADVVYAAAGGSGIGVFQAVAAAGSKVWAIGVDSDQYATAEPAVRPHVLTSMLKRVDNGVFQEIQAFVKGDRAGGRKRYDLKVDGVGYATSNKALARYESGMENARYRILSGEVKVPVG</sequence>
<reference evidence="9" key="1">
    <citation type="submission" date="2021-01" db="EMBL/GenBank/DDBJ databases">
        <title>Whole genome shotgun sequence of Actinoplanes siamensis NBRC 109076.</title>
        <authorList>
            <person name="Komaki H."/>
            <person name="Tamura T."/>
        </authorList>
    </citation>
    <scope>NUCLEOTIDE SEQUENCE</scope>
    <source>
        <strain evidence="9">NBRC 109076</strain>
    </source>
</reference>
<dbReference type="PANTHER" id="PTHR34296:SF2">
    <property type="entry name" value="ABC TRANSPORTER GUANOSINE-BINDING PROTEIN NUPN"/>
    <property type="match status" value="1"/>
</dbReference>
<comment type="caution">
    <text evidence="9">The sequence shown here is derived from an EMBL/GenBank/DDBJ whole genome shotgun (WGS) entry which is preliminary data.</text>
</comment>
<dbReference type="SUPFAM" id="SSF53822">
    <property type="entry name" value="Periplasmic binding protein-like I"/>
    <property type="match status" value="1"/>
</dbReference>
<dbReference type="InterPro" id="IPR028082">
    <property type="entry name" value="Peripla_BP_I"/>
</dbReference>
<proteinExistence type="inferred from homology"/>
<accession>A0A919TKN3</accession>
<evidence type="ECO:0000256" key="3">
    <source>
        <dbReference type="ARBA" id="ARBA00022475"/>
    </source>
</evidence>
<evidence type="ECO:0000256" key="2">
    <source>
        <dbReference type="ARBA" id="ARBA00008610"/>
    </source>
</evidence>
<evidence type="ECO:0000259" key="8">
    <source>
        <dbReference type="Pfam" id="PF02608"/>
    </source>
</evidence>
<dbReference type="CDD" id="cd06354">
    <property type="entry name" value="PBP1_PrnA-like"/>
    <property type="match status" value="1"/>
</dbReference>
<comment type="subcellular location">
    <subcellularLocation>
        <location evidence="1">Cell membrane</location>
        <topology evidence="1">Lipid-anchor</topology>
    </subcellularLocation>
</comment>
<dbReference type="Proteomes" id="UP000629619">
    <property type="component" value="Unassembled WGS sequence"/>
</dbReference>
<keyword evidence="6" id="KW-0449">Lipoprotein</keyword>
<dbReference type="Pfam" id="PF02608">
    <property type="entry name" value="Bmp"/>
    <property type="match status" value="1"/>
</dbReference>
<evidence type="ECO:0000313" key="10">
    <source>
        <dbReference type="Proteomes" id="UP000629619"/>
    </source>
</evidence>
<comment type="similarity">
    <text evidence="2">Belongs to the BMP lipoprotein family.</text>
</comment>
<dbReference type="Gene3D" id="3.40.50.2300">
    <property type="match status" value="2"/>
</dbReference>
<dbReference type="AlphaFoldDB" id="A0A919TKN3"/>
<dbReference type="InterPro" id="IPR050957">
    <property type="entry name" value="BMP_lipoprotein"/>
</dbReference>
<dbReference type="PROSITE" id="PS51257">
    <property type="entry name" value="PROKAR_LIPOPROTEIN"/>
    <property type="match status" value="1"/>
</dbReference>
<evidence type="ECO:0000313" key="9">
    <source>
        <dbReference type="EMBL" id="GIF05498.1"/>
    </source>
</evidence>
<organism evidence="9 10">
    <name type="scientific">Actinoplanes siamensis</name>
    <dbReference type="NCBI Taxonomy" id="1223317"/>
    <lineage>
        <taxon>Bacteria</taxon>
        <taxon>Bacillati</taxon>
        <taxon>Actinomycetota</taxon>
        <taxon>Actinomycetes</taxon>
        <taxon>Micromonosporales</taxon>
        <taxon>Micromonosporaceae</taxon>
        <taxon>Actinoplanes</taxon>
    </lineage>
</organism>
<dbReference type="EMBL" id="BOMW01000027">
    <property type="protein sequence ID" value="GIF05498.1"/>
    <property type="molecule type" value="Genomic_DNA"/>
</dbReference>
<keyword evidence="3" id="KW-1003">Cell membrane</keyword>
<dbReference type="InterPro" id="IPR003760">
    <property type="entry name" value="PnrA-like"/>
</dbReference>
<dbReference type="RefSeq" id="WP_203680272.1">
    <property type="nucleotide sequence ID" value="NZ_BOMW01000027.1"/>
</dbReference>
<name>A0A919TKN3_9ACTN</name>